<dbReference type="RefSeq" id="WP_048450962.1">
    <property type="nucleotide sequence ID" value="NZ_LABZ01000070.1"/>
</dbReference>
<evidence type="ECO:0000259" key="2">
    <source>
        <dbReference type="Pfam" id="PF04773"/>
    </source>
</evidence>
<dbReference type="InterPro" id="IPR018247">
    <property type="entry name" value="EF_Hand_1_Ca_BS"/>
</dbReference>
<dbReference type="PATRIC" id="fig|1187852.3.peg.6166"/>
<reference evidence="3 4" key="1">
    <citation type="submission" date="2015-03" db="EMBL/GenBank/DDBJ databases">
        <title>Genome sequencing of Methylobacterium tarhaniae DSM 25844.</title>
        <authorList>
            <person name="Chaudhry V."/>
            <person name="Patil P.B."/>
        </authorList>
    </citation>
    <scope>NUCLEOTIDE SEQUENCE [LARGE SCALE GENOMIC DNA]</scope>
    <source>
        <strain evidence="3 4">DSM 25844</strain>
    </source>
</reference>
<dbReference type="Gene3D" id="2.60.120.1440">
    <property type="match status" value="1"/>
</dbReference>
<dbReference type="AlphaFoldDB" id="A0A0J6T8V8"/>
<dbReference type="PROSITE" id="PS00018">
    <property type="entry name" value="EF_HAND_1"/>
    <property type="match status" value="1"/>
</dbReference>
<feature type="domain" description="FecR protein" evidence="2">
    <location>
        <begin position="40"/>
        <end position="126"/>
    </location>
</feature>
<dbReference type="Pfam" id="PF04773">
    <property type="entry name" value="FecR"/>
    <property type="match status" value="1"/>
</dbReference>
<evidence type="ECO:0000313" key="3">
    <source>
        <dbReference type="EMBL" id="KMO42312.1"/>
    </source>
</evidence>
<keyword evidence="4" id="KW-1185">Reference proteome</keyword>
<evidence type="ECO:0000256" key="1">
    <source>
        <dbReference type="SAM" id="SignalP"/>
    </source>
</evidence>
<dbReference type="InterPro" id="IPR006860">
    <property type="entry name" value="FecR"/>
</dbReference>
<dbReference type="OrthoDB" id="7994644at2"/>
<feature type="signal peptide" evidence="1">
    <location>
        <begin position="1"/>
        <end position="23"/>
    </location>
</feature>
<dbReference type="Proteomes" id="UP000036449">
    <property type="component" value="Unassembled WGS sequence"/>
</dbReference>
<dbReference type="EMBL" id="LABZ01000070">
    <property type="protein sequence ID" value="KMO42312.1"/>
    <property type="molecule type" value="Genomic_DNA"/>
</dbReference>
<protein>
    <submittedName>
        <fullName evidence="3">Anti-sigma factor</fullName>
    </submittedName>
</protein>
<sequence length="174" mass="18840">MRHPARAAVLALVPILLAGAASAQSRCTEETRFDPPLRVLRCADGLVLETEQGSGLRPIDRDQDGHLEGAELGGRAVLVTLPPGRRVRRDGFQILTPHAIASVRGTVYAVDVTQARTSVFVEQGRVAVARRGSPQEAVTLGPGEGVDVDADRAPLTVRRWPQERVRALLERFGR</sequence>
<name>A0A0J6T8V8_9HYPH</name>
<evidence type="ECO:0000313" key="4">
    <source>
        <dbReference type="Proteomes" id="UP000036449"/>
    </source>
</evidence>
<keyword evidence="1" id="KW-0732">Signal</keyword>
<gene>
    <name evidence="3" type="ORF">VQ03_11290</name>
</gene>
<organism evidence="3 4">
    <name type="scientific">Methylobacterium tarhaniae</name>
    <dbReference type="NCBI Taxonomy" id="1187852"/>
    <lineage>
        <taxon>Bacteria</taxon>
        <taxon>Pseudomonadati</taxon>
        <taxon>Pseudomonadota</taxon>
        <taxon>Alphaproteobacteria</taxon>
        <taxon>Hyphomicrobiales</taxon>
        <taxon>Methylobacteriaceae</taxon>
        <taxon>Methylobacterium</taxon>
    </lineage>
</organism>
<accession>A0A0J6T8V8</accession>
<proteinExistence type="predicted"/>
<comment type="caution">
    <text evidence="3">The sequence shown here is derived from an EMBL/GenBank/DDBJ whole genome shotgun (WGS) entry which is preliminary data.</text>
</comment>
<feature type="chain" id="PRO_5005282307" evidence="1">
    <location>
        <begin position="24"/>
        <end position="174"/>
    </location>
</feature>